<dbReference type="Pfam" id="PF02348">
    <property type="entry name" value="CTP_transf_3"/>
    <property type="match status" value="1"/>
</dbReference>
<dbReference type="KEGG" id="das:Daes_1989"/>
<protein>
    <submittedName>
        <fullName evidence="1">Acylneuraminate cytidylyltransferase</fullName>
    </submittedName>
</protein>
<evidence type="ECO:0000313" key="2">
    <source>
        <dbReference type="Proteomes" id="UP000002191"/>
    </source>
</evidence>
<keyword evidence="2" id="KW-1185">Reference proteome</keyword>
<reference evidence="2" key="1">
    <citation type="submission" date="2010-12" db="EMBL/GenBank/DDBJ databases">
        <title>Complete sequence of Desulfovibrio aespoeensis Aspo-2.</title>
        <authorList>
            <consortium name="US DOE Joint Genome Institute"/>
            <person name="Lucas S."/>
            <person name="Copeland A."/>
            <person name="Lapidus A."/>
            <person name="Cheng J.-F."/>
            <person name="Goodwin L."/>
            <person name="Pitluck S."/>
            <person name="Chertkov O."/>
            <person name="Misra M."/>
            <person name="Detter J.C."/>
            <person name="Han C."/>
            <person name="Tapia R."/>
            <person name="Land M."/>
            <person name="Hauser L."/>
            <person name="Kyrpides N."/>
            <person name="Ivanova N."/>
            <person name="Ovchinnikova G."/>
            <person name="Pedersen K."/>
            <person name="Jagevall S."/>
            <person name="Hazen T."/>
            <person name="Woyke T."/>
        </authorList>
    </citation>
    <scope>NUCLEOTIDE SEQUENCE [LARGE SCALE GENOMIC DNA]</scope>
    <source>
        <strain evidence="2">ATCC 700646 / DSM 10631 / Aspo-2</strain>
    </source>
</reference>
<reference evidence="1 2" key="2">
    <citation type="journal article" date="2014" name="Genome Announc.">
        <title>Complete Genome Sequence of the Subsurface, Mesophilic Sulfate-Reducing Bacterium Desulfovibrio aespoeensis Aspo-2.</title>
        <authorList>
            <person name="Pedersen K."/>
            <person name="Bengtsson A."/>
            <person name="Edlund J."/>
            <person name="Rabe L."/>
            <person name="Hazen T."/>
            <person name="Chakraborty R."/>
            <person name="Goodwin L."/>
            <person name="Shapiro N."/>
        </authorList>
    </citation>
    <scope>NUCLEOTIDE SEQUENCE [LARGE SCALE GENOMIC DNA]</scope>
    <source>
        <strain evidence="2">ATCC 700646 / DSM 10631 / Aspo-2</strain>
    </source>
</reference>
<dbReference type="CDD" id="cd02513">
    <property type="entry name" value="CMP-NeuAc_Synthase"/>
    <property type="match status" value="1"/>
</dbReference>
<evidence type="ECO:0000313" key="1">
    <source>
        <dbReference type="EMBL" id="ADU62998.1"/>
    </source>
</evidence>
<dbReference type="Gene3D" id="3.90.550.10">
    <property type="entry name" value="Spore Coat Polysaccharide Biosynthesis Protein SpsA, Chain A"/>
    <property type="match status" value="1"/>
</dbReference>
<organism evidence="1 2">
    <name type="scientific">Pseudodesulfovibrio aespoeensis (strain ATCC 700646 / DSM 10631 / Aspo-2)</name>
    <name type="common">Desulfovibrio aespoeensis</name>
    <dbReference type="NCBI Taxonomy" id="643562"/>
    <lineage>
        <taxon>Bacteria</taxon>
        <taxon>Pseudomonadati</taxon>
        <taxon>Thermodesulfobacteriota</taxon>
        <taxon>Desulfovibrionia</taxon>
        <taxon>Desulfovibrionales</taxon>
        <taxon>Desulfovibrionaceae</taxon>
    </lineage>
</organism>
<keyword evidence="1" id="KW-0808">Transferase</keyword>
<dbReference type="PANTHER" id="PTHR21485">
    <property type="entry name" value="HAD SUPERFAMILY MEMBERS CMAS AND KDSC"/>
    <property type="match status" value="1"/>
</dbReference>
<accession>E6VR18</accession>
<proteinExistence type="predicted"/>
<dbReference type="OrthoDB" id="9805604at2"/>
<dbReference type="InterPro" id="IPR003329">
    <property type="entry name" value="Cytidylyl_trans"/>
</dbReference>
<name>E6VR18_PSEA9</name>
<dbReference type="AlphaFoldDB" id="E6VR18"/>
<dbReference type="RefSeq" id="WP_013514911.1">
    <property type="nucleotide sequence ID" value="NC_014844.1"/>
</dbReference>
<dbReference type="GO" id="GO:0008781">
    <property type="term" value="F:N-acylneuraminate cytidylyltransferase activity"/>
    <property type="evidence" value="ECO:0007669"/>
    <property type="project" value="TreeGrafter"/>
</dbReference>
<dbReference type="HOGENOM" id="CLU_042930_1_1_7"/>
<dbReference type="InterPro" id="IPR050793">
    <property type="entry name" value="CMP-NeuNAc_synthase"/>
</dbReference>
<gene>
    <name evidence="1" type="ordered locus">Daes_1989</name>
</gene>
<sequence>MKIFGFIFARGGSKGLPGKNIKPLGGIPLIGHAINAARDSGLVDRIIVSTDDPAIAAVAREHGAEVPFMRPANLARDDSPEWLAWRHAVNEVGEFDVFVSLPCTAPLRTGTDVRQCIELYLQGDCDMVVTTRKAERHPSFNMVVLDDRGYASVAMPPGAAITRRQDAPVVFDMTTVAYVSSPRFILEHDAIFQGRVKAVEIPTERAVDIDTELDFAFAQFLLEHKQ</sequence>
<dbReference type="PANTHER" id="PTHR21485:SF6">
    <property type="entry name" value="N-ACYLNEURAMINATE CYTIDYLYLTRANSFERASE-RELATED"/>
    <property type="match status" value="1"/>
</dbReference>
<dbReference type="InterPro" id="IPR029044">
    <property type="entry name" value="Nucleotide-diphossugar_trans"/>
</dbReference>
<dbReference type="SUPFAM" id="SSF53448">
    <property type="entry name" value="Nucleotide-diphospho-sugar transferases"/>
    <property type="match status" value="1"/>
</dbReference>
<keyword evidence="1" id="KW-0548">Nucleotidyltransferase</keyword>
<dbReference type="Proteomes" id="UP000002191">
    <property type="component" value="Chromosome"/>
</dbReference>
<dbReference type="EMBL" id="CP002431">
    <property type="protein sequence ID" value="ADU62998.1"/>
    <property type="molecule type" value="Genomic_DNA"/>
</dbReference>
<dbReference type="eggNOG" id="COG1083">
    <property type="taxonomic scope" value="Bacteria"/>
</dbReference>
<dbReference type="STRING" id="643562.Daes_1989"/>